<dbReference type="GO" id="GO:0042760">
    <property type="term" value="P:very long-chain fatty acid catabolic process"/>
    <property type="evidence" value="ECO:0007669"/>
    <property type="project" value="TreeGrafter"/>
</dbReference>
<comment type="caution">
    <text evidence="5">The sequence shown here is derived from an EMBL/GenBank/DDBJ whole genome shotgun (WGS) entry which is preliminary data.</text>
</comment>
<dbReference type="GO" id="GO:0005524">
    <property type="term" value="F:ATP binding"/>
    <property type="evidence" value="ECO:0007669"/>
    <property type="project" value="TreeGrafter"/>
</dbReference>
<dbReference type="GO" id="GO:0007031">
    <property type="term" value="P:peroxisome organization"/>
    <property type="evidence" value="ECO:0007669"/>
    <property type="project" value="TreeGrafter"/>
</dbReference>
<keyword evidence="1" id="KW-0813">Transport</keyword>
<dbReference type="InterPro" id="IPR050835">
    <property type="entry name" value="ABC_transporter_sub-D"/>
</dbReference>
<dbReference type="GO" id="GO:0042626">
    <property type="term" value="F:ATPase-coupled transmembrane transporter activity"/>
    <property type="evidence" value="ECO:0007669"/>
    <property type="project" value="TreeGrafter"/>
</dbReference>
<evidence type="ECO:0000256" key="4">
    <source>
        <dbReference type="ARBA" id="ARBA00023136"/>
    </source>
</evidence>
<keyword evidence="2" id="KW-0812">Transmembrane</keyword>
<evidence type="ECO:0008006" key="7">
    <source>
        <dbReference type="Google" id="ProtNLM"/>
    </source>
</evidence>
<keyword evidence="3" id="KW-1133">Transmembrane helix</keyword>
<dbReference type="SUPFAM" id="SSF52540">
    <property type="entry name" value="P-loop containing nucleoside triphosphate hydrolases"/>
    <property type="match status" value="1"/>
</dbReference>
<evidence type="ECO:0000256" key="2">
    <source>
        <dbReference type="ARBA" id="ARBA00022692"/>
    </source>
</evidence>
<name>A0AB34HNJ8_ESCRO</name>
<dbReference type="Gene3D" id="3.40.50.300">
    <property type="entry name" value="P-loop containing nucleotide triphosphate hydrolases"/>
    <property type="match status" value="1"/>
</dbReference>
<evidence type="ECO:0000256" key="3">
    <source>
        <dbReference type="ARBA" id="ARBA00022989"/>
    </source>
</evidence>
<dbReference type="EMBL" id="JAIQCJ010000943">
    <property type="protein sequence ID" value="KAJ8793823.1"/>
    <property type="molecule type" value="Genomic_DNA"/>
</dbReference>
<dbReference type="AlphaFoldDB" id="A0AB34HNJ8"/>
<keyword evidence="4" id="KW-0472">Membrane</keyword>
<dbReference type="GO" id="GO:0015910">
    <property type="term" value="P:long-chain fatty acid import into peroxisome"/>
    <property type="evidence" value="ECO:0007669"/>
    <property type="project" value="TreeGrafter"/>
</dbReference>
<proteinExistence type="predicted"/>
<sequence>MAFSVGSVQMLTDFGPHGVLFLPQKPFFTDGTLREQVIYPLKKIYPDSGAADDERIMRFLELAGLVSEGRDPEVQAHLVALTAGAGPAELALPSLSQDWKSEPGAGRWTYKSAVGAVGQSSLVARTEGLDQQVDWNWYDVLSPGEMQRLSFARLFYLQPKYAVLDEATSALTEEVESELYRIGQQLGMTFISVGHRRSLEKFHSLVLKLCGEGRWELTRIKVE</sequence>
<organism evidence="5 6">
    <name type="scientific">Eschrichtius robustus</name>
    <name type="common">California gray whale</name>
    <name type="synonym">Eschrichtius gibbosus</name>
    <dbReference type="NCBI Taxonomy" id="9764"/>
    <lineage>
        <taxon>Eukaryota</taxon>
        <taxon>Metazoa</taxon>
        <taxon>Chordata</taxon>
        <taxon>Craniata</taxon>
        <taxon>Vertebrata</taxon>
        <taxon>Euteleostomi</taxon>
        <taxon>Mammalia</taxon>
        <taxon>Eutheria</taxon>
        <taxon>Laurasiatheria</taxon>
        <taxon>Artiodactyla</taxon>
        <taxon>Whippomorpha</taxon>
        <taxon>Cetacea</taxon>
        <taxon>Mysticeti</taxon>
        <taxon>Eschrichtiidae</taxon>
        <taxon>Eschrichtius</taxon>
    </lineage>
</organism>
<evidence type="ECO:0000313" key="5">
    <source>
        <dbReference type="EMBL" id="KAJ8793823.1"/>
    </source>
</evidence>
<reference evidence="5 6" key="1">
    <citation type="submission" date="2022-11" db="EMBL/GenBank/DDBJ databases">
        <title>Whole genome sequence of Eschrichtius robustus ER-17-0199.</title>
        <authorList>
            <person name="Bruniche-Olsen A."/>
            <person name="Black A.N."/>
            <person name="Fields C.J."/>
            <person name="Walden K."/>
            <person name="Dewoody J.A."/>
        </authorList>
    </citation>
    <scope>NUCLEOTIDE SEQUENCE [LARGE SCALE GENOMIC DNA]</scope>
    <source>
        <strain evidence="5">ER-17-0199</strain>
        <tissue evidence="5">Blubber</tissue>
    </source>
</reference>
<dbReference type="PANTHER" id="PTHR11384">
    <property type="entry name" value="ATP-BINDING CASSETTE, SUB-FAMILY D MEMBER"/>
    <property type="match status" value="1"/>
</dbReference>
<gene>
    <name evidence="5" type="ORF">J1605_019244</name>
</gene>
<dbReference type="GO" id="GO:0005324">
    <property type="term" value="F:long-chain fatty acid transmembrane transporter activity"/>
    <property type="evidence" value="ECO:0007669"/>
    <property type="project" value="TreeGrafter"/>
</dbReference>
<evidence type="ECO:0000256" key="1">
    <source>
        <dbReference type="ARBA" id="ARBA00022448"/>
    </source>
</evidence>
<protein>
    <recommendedName>
        <fullName evidence="7">ATP-binding cassette sub-family D member 4</fullName>
    </recommendedName>
</protein>
<keyword evidence="6" id="KW-1185">Reference proteome</keyword>
<dbReference type="Proteomes" id="UP001159641">
    <property type="component" value="Unassembled WGS sequence"/>
</dbReference>
<dbReference type="GO" id="GO:0005778">
    <property type="term" value="C:peroxisomal membrane"/>
    <property type="evidence" value="ECO:0007669"/>
    <property type="project" value="TreeGrafter"/>
</dbReference>
<accession>A0AB34HNJ8</accession>
<dbReference type="GO" id="GO:0006635">
    <property type="term" value="P:fatty acid beta-oxidation"/>
    <property type="evidence" value="ECO:0007669"/>
    <property type="project" value="TreeGrafter"/>
</dbReference>
<dbReference type="InterPro" id="IPR027417">
    <property type="entry name" value="P-loop_NTPase"/>
</dbReference>
<dbReference type="PANTHER" id="PTHR11384:SF59">
    <property type="entry name" value="LYSOSOMAL COBALAMIN TRANSPORTER ABCD4"/>
    <property type="match status" value="1"/>
</dbReference>
<evidence type="ECO:0000313" key="6">
    <source>
        <dbReference type="Proteomes" id="UP001159641"/>
    </source>
</evidence>